<feature type="transmembrane region" description="Helical" evidence="1">
    <location>
        <begin position="347"/>
        <end position="366"/>
    </location>
</feature>
<feature type="non-terminal residue" evidence="2">
    <location>
        <position position="1"/>
    </location>
</feature>
<dbReference type="AlphaFoldDB" id="A0A371H3Y8"/>
<gene>
    <name evidence="2" type="ORF">CR513_19718</name>
</gene>
<keyword evidence="3" id="KW-1185">Reference proteome</keyword>
<sequence>MLAQFGVKGAITSRGVNEDIAIDNQRLENKIIKLTSLVRQLAIGQHHTSPARVYGICAFIESPTDACPTLQETDPNSIFKGSIQIRDMSNGYGQILSQTIISPKANVNAITLRSGMELPQQQSITSNAANEKAAQPIVKDSDKSSTKVVPLPFPSRAVQVRKFELNDEFLKVEINIPLLDAIKLIPNYSKFLKELCIHKRKKLKGVVEMGKIDLEPIGVIIQLANRSIVHPLGILERHVGPNMEGESSSRETTLVLGKSFLMTLRTKIDVHVETLSMEFSDNMVQFNIFEVMRHPIENHSIFCLDVIDLLVDDYMQLHLNFLDFLNFLHFLYFLEFLNFLILPTLSAPIMVVMSIPLVEKFVLLMMQLKLLLEHLKYAYLKVDQRLPVIIANNLYSKQKERLLGKCLTSEIAIESSIKRWLNLTIIDVEKKEAMKLLLARIIYPIQDTRVKNSWGVWIDYKKLNLATHKDHFPLPFIDQVICRFTLHQKINIRPPTPIHLAPLPKLWFLLVYKTPYAPFKGSCMESLSRVLDRWIETNLVLNFEKCHFMVIEDIVLGHLASSRGVEVDRAKIDIISFLTYLASVSIGDSPKILSK</sequence>
<dbReference type="PANTHER" id="PTHR33067:SF15">
    <property type="entry name" value="RNA-DIRECTED DNA POLYMERASE"/>
    <property type="match status" value="1"/>
</dbReference>
<evidence type="ECO:0000313" key="2">
    <source>
        <dbReference type="EMBL" id="RDX97499.1"/>
    </source>
</evidence>
<keyword evidence="1" id="KW-0472">Membrane</keyword>
<evidence type="ECO:0000256" key="1">
    <source>
        <dbReference type="SAM" id="Phobius"/>
    </source>
</evidence>
<dbReference type="SUPFAM" id="SSF56672">
    <property type="entry name" value="DNA/RNA polymerases"/>
    <property type="match status" value="1"/>
</dbReference>
<keyword evidence="1" id="KW-0812">Transmembrane</keyword>
<dbReference type="InterPro" id="IPR043502">
    <property type="entry name" value="DNA/RNA_pol_sf"/>
</dbReference>
<proteinExistence type="predicted"/>
<protein>
    <submittedName>
        <fullName evidence="2">Uncharacterized protein</fullName>
    </submittedName>
</protein>
<dbReference type="PANTHER" id="PTHR33067">
    <property type="entry name" value="RNA-DIRECTED DNA POLYMERASE-RELATED"/>
    <property type="match status" value="1"/>
</dbReference>
<accession>A0A371H3Y8</accession>
<evidence type="ECO:0000313" key="3">
    <source>
        <dbReference type="Proteomes" id="UP000257109"/>
    </source>
</evidence>
<dbReference type="Gene3D" id="3.30.70.270">
    <property type="match status" value="2"/>
</dbReference>
<keyword evidence="1" id="KW-1133">Transmembrane helix</keyword>
<comment type="caution">
    <text evidence="2">The sequence shown here is derived from an EMBL/GenBank/DDBJ whole genome shotgun (WGS) entry which is preliminary data.</text>
</comment>
<dbReference type="OrthoDB" id="1414696at2759"/>
<organism evidence="2 3">
    <name type="scientific">Mucuna pruriens</name>
    <name type="common">Velvet bean</name>
    <name type="synonym">Dolichos pruriens</name>
    <dbReference type="NCBI Taxonomy" id="157652"/>
    <lineage>
        <taxon>Eukaryota</taxon>
        <taxon>Viridiplantae</taxon>
        <taxon>Streptophyta</taxon>
        <taxon>Embryophyta</taxon>
        <taxon>Tracheophyta</taxon>
        <taxon>Spermatophyta</taxon>
        <taxon>Magnoliopsida</taxon>
        <taxon>eudicotyledons</taxon>
        <taxon>Gunneridae</taxon>
        <taxon>Pentapetalae</taxon>
        <taxon>rosids</taxon>
        <taxon>fabids</taxon>
        <taxon>Fabales</taxon>
        <taxon>Fabaceae</taxon>
        <taxon>Papilionoideae</taxon>
        <taxon>50 kb inversion clade</taxon>
        <taxon>NPAAA clade</taxon>
        <taxon>indigoferoid/millettioid clade</taxon>
        <taxon>Phaseoleae</taxon>
        <taxon>Mucuna</taxon>
    </lineage>
</organism>
<dbReference type="InterPro" id="IPR043128">
    <property type="entry name" value="Rev_trsase/Diguanyl_cyclase"/>
</dbReference>
<reference evidence="2" key="1">
    <citation type="submission" date="2018-05" db="EMBL/GenBank/DDBJ databases">
        <title>Draft genome of Mucuna pruriens seed.</title>
        <authorList>
            <person name="Nnadi N.E."/>
            <person name="Vos R."/>
            <person name="Hasami M.H."/>
            <person name="Devisetty U.K."/>
            <person name="Aguiy J.C."/>
        </authorList>
    </citation>
    <scope>NUCLEOTIDE SEQUENCE [LARGE SCALE GENOMIC DNA]</scope>
    <source>
        <strain evidence="2">JCA_2017</strain>
    </source>
</reference>
<dbReference type="EMBL" id="QJKJ01003638">
    <property type="protein sequence ID" value="RDX97499.1"/>
    <property type="molecule type" value="Genomic_DNA"/>
</dbReference>
<name>A0A371H3Y8_MUCPR</name>
<dbReference type="Proteomes" id="UP000257109">
    <property type="component" value="Unassembled WGS sequence"/>
</dbReference>